<reference evidence="2 3" key="1">
    <citation type="journal article" date="2008" name="Science">
        <title>The Physcomitrella genome reveals evolutionary insights into the conquest of land by plants.</title>
        <authorList>
            <person name="Rensing S."/>
            <person name="Lang D."/>
            <person name="Zimmer A."/>
            <person name="Terry A."/>
            <person name="Salamov A."/>
            <person name="Shapiro H."/>
            <person name="Nishiyama T."/>
            <person name="Perroud P.-F."/>
            <person name="Lindquist E."/>
            <person name="Kamisugi Y."/>
            <person name="Tanahashi T."/>
            <person name="Sakakibara K."/>
            <person name="Fujita T."/>
            <person name="Oishi K."/>
            <person name="Shin-I T."/>
            <person name="Kuroki Y."/>
            <person name="Toyoda A."/>
            <person name="Suzuki Y."/>
            <person name="Hashimoto A."/>
            <person name="Yamaguchi K."/>
            <person name="Sugano A."/>
            <person name="Kohara Y."/>
            <person name="Fujiyama A."/>
            <person name="Anterola A."/>
            <person name="Aoki S."/>
            <person name="Ashton N."/>
            <person name="Barbazuk W.B."/>
            <person name="Barker E."/>
            <person name="Bennetzen J."/>
            <person name="Bezanilla M."/>
            <person name="Blankenship R."/>
            <person name="Cho S.H."/>
            <person name="Dutcher S."/>
            <person name="Estelle M."/>
            <person name="Fawcett J.A."/>
            <person name="Gundlach H."/>
            <person name="Hanada K."/>
            <person name="Heyl A."/>
            <person name="Hicks K.A."/>
            <person name="Hugh J."/>
            <person name="Lohr M."/>
            <person name="Mayer K."/>
            <person name="Melkozernov A."/>
            <person name="Murata T."/>
            <person name="Nelson D."/>
            <person name="Pils B."/>
            <person name="Prigge M."/>
            <person name="Reiss B."/>
            <person name="Renner T."/>
            <person name="Rombauts S."/>
            <person name="Rushton P."/>
            <person name="Sanderfoot A."/>
            <person name="Schween G."/>
            <person name="Shiu S.-H."/>
            <person name="Stueber K."/>
            <person name="Theodoulou F.L."/>
            <person name="Tu H."/>
            <person name="Van de Peer Y."/>
            <person name="Verrier P.J."/>
            <person name="Waters E."/>
            <person name="Wood A."/>
            <person name="Yang L."/>
            <person name="Cove D."/>
            <person name="Cuming A."/>
            <person name="Hasebe M."/>
            <person name="Lucas S."/>
            <person name="Mishler D.B."/>
            <person name="Reski R."/>
            <person name="Grigoriev I."/>
            <person name="Quatrano R.S."/>
            <person name="Boore J.L."/>
        </authorList>
    </citation>
    <scope>NUCLEOTIDE SEQUENCE [LARGE SCALE GENOMIC DNA]</scope>
    <source>
        <strain evidence="2 3">cv. Gransden 2004</strain>
    </source>
</reference>
<organism evidence="2 3">
    <name type="scientific">Physcomitrium patens</name>
    <name type="common">Spreading-leaved earth moss</name>
    <name type="synonym">Physcomitrella patens</name>
    <dbReference type="NCBI Taxonomy" id="3218"/>
    <lineage>
        <taxon>Eukaryota</taxon>
        <taxon>Viridiplantae</taxon>
        <taxon>Streptophyta</taxon>
        <taxon>Embryophyta</taxon>
        <taxon>Bryophyta</taxon>
        <taxon>Bryophytina</taxon>
        <taxon>Bryopsida</taxon>
        <taxon>Funariidae</taxon>
        <taxon>Funariales</taxon>
        <taxon>Funariaceae</taxon>
        <taxon>Physcomitrium</taxon>
    </lineage>
</organism>
<dbReference type="AlphaFoldDB" id="A0A7I4DVA1"/>
<keyword evidence="1" id="KW-1133">Transmembrane helix</keyword>
<dbReference type="PANTHER" id="PTHR28026:SF9">
    <property type="entry name" value="2-HYDROXY-PALMITIC ACID DIOXYGENASE MPO1"/>
    <property type="match status" value="1"/>
</dbReference>
<accession>A0A7I4DVA1</accession>
<protein>
    <recommendedName>
        <fullName evidence="4">DUF962 domain-containing protein</fullName>
    </recommendedName>
</protein>
<dbReference type="InterPro" id="IPR009305">
    <property type="entry name" value="Mpo1-like"/>
</dbReference>
<evidence type="ECO:0000313" key="2">
    <source>
        <dbReference type="EnsemblPlants" id="Pp3c5_4490V3.3"/>
    </source>
</evidence>
<keyword evidence="1" id="KW-0472">Membrane</keyword>
<dbReference type="Proteomes" id="UP000006727">
    <property type="component" value="Chromosome 5"/>
</dbReference>
<dbReference type="Gramene" id="Pp3c5_4490V3.3">
    <property type="protein sequence ID" value="Pp3c5_4490V3.3"/>
    <property type="gene ID" value="Pp3c5_4490"/>
</dbReference>
<dbReference type="EnsemblPlants" id="Pp3c5_4490V3.3">
    <property type="protein sequence ID" value="Pp3c5_4490V3.3"/>
    <property type="gene ID" value="Pp3c5_4490"/>
</dbReference>
<reference evidence="2" key="3">
    <citation type="submission" date="2020-12" db="UniProtKB">
        <authorList>
            <consortium name="EnsemblPlants"/>
        </authorList>
    </citation>
    <scope>IDENTIFICATION</scope>
</reference>
<feature type="transmembrane region" description="Helical" evidence="1">
    <location>
        <begin position="48"/>
        <end position="68"/>
    </location>
</feature>
<keyword evidence="3" id="KW-1185">Reference proteome</keyword>
<dbReference type="PANTHER" id="PTHR28026">
    <property type="entry name" value="DUF962 DOMAIN PROTEIN (AFU_ORTHOLOGUE AFUA_8G05310)"/>
    <property type="match status" value="1"/>
</dbReference>
<keyword evidence="1" id="KW-0812">Transmembrane</keyword>
<evidence type="ECO:0000313" key="3">
    <source>
        <dbReference type="Proteomes" id="UP000006727"/>
    </source>
</evidence>
<proteinExistence type="predicted"/>
<reference evidence="2 3" key="2">
    <citation type="journal article" date="2018" name="Plant J.">
        <title>The Physcomitrella patens chromosome-scale assembly reveals moss genome structure and evolution.</title>
        <authorList>
            <person name="Lang D."/>
            <person name="Ullrich K.K."/>
            <person name="Murat F."/>
            <person name="Fuchs J."/>
            <person name="Jenkins J."/>
            <person name="Haas F.B."/>
            <person name="Piednoel M."/>
            <person name="Gundlach H."/>
            <person name="Van Bel M."/>
            <person name="Meyberg R."/>
            <person name="Vives C."/>
            <person name="Morata J."/>
            <person name="Symeonidi A."/>
            <person name="Hiss M."/>
            <person name="Muchero W."/>
            <person name="Kamisugi Y."/>
            <person name="Saleh O."/>
            <person name="Blanc G."/>
            <person name="Decker E.L."/>
            <person name="van Gessel N."/>
            <person name="Grimwood J."/>
            <person name="Hayes R.D."/>
            <person name="Graham S.W."/>
            <person name="Gunter L.E."/>
            <person name="McDaniel S.F."/>
            <person name="Hoernstein S.N.W."/>
            <person name="Larsson A."/>
            <person name="Li F.W."/>
            <person name="Perroud P.F."/>
            <person name="Phillips J."/>
            <person name="Ranjan P."/>
            <person name="Rokshar D.S."/>
            <person name="Rothfels C.J."/>
            <person name="Schneider L."/>
            <person name="Shu S."/>
            <person name="Stevenson D.W."/>
            <person name="Thummler F."/>
            <person name="Tillich M."/>
            <person name="Villarreal Aguilar J.C."/>
            <person name="Widiez T."/>
            <person name="Wong G.K."/>
            <person name="Wymore A."/>
            <person name="Zhang Y."/>
            <person name="Zimmer A.D."/>
            <person name="Quatrano R.S."/>
            <person name="Mayer K.F.X."/>
            <person name="Goodstein D."/>
            <person name="Casacuberta J.M."/>
            <person name="Vandepoele K."/>
            <person name="Reski R."/>
            <person name="Cuming A.C."/>
            <person name="Tuskan G.A."/>
            <person name="Maumus F."/>
            <person name="Salse J."/>
            <person name="Schmutz J."/>
            <person name="Rensing S.A."/>
        </authorList>
    </citation>
    <scope>NUCLEOTIDE SEQUENCE [LARGE SCALE GENOMIC DNA]</scope>
    <source>
        <strain evidence="2 3">cv. Gransden 2004</strain>
    </source>
</reference>
<evidence type="ECO:0000256" key="1">
    <source>
        <dbReference type="SAM" id="Phobius"/>
    </source>
</evidence>
<evidence type="ECO:0008006" key="4">
    <source>
        <dbReference type="Google" id="ProtNLM"/>
    </source>
</evidence>
<sequence length="136" mass="15047">MASLSEERPSGQQNYAAVTLVFHGGIGIFDLEKHFEFCGAYHSHKINVLIHVSFVWPITFSLGVLLAYTKPLSPQLPFMAGVYALFYVTLEPKLGTRAALLVLLCKDQRAGPCDVRLYGASKKIDFATRLSLVITE</sequence>
<name>A0A7I4DVA1_PHYPA</name>
<dbReference type="EMBL" id="ABEU02000005">
    <property type="status" value="NOT_ANNOTATED_CDS"/>
    <property type="molecule type" value="Genomic_DNA"/>
</dbReference>